<keyword evidence="3" id="KW-1185">Reference proteome</keyword>
<dbReference type="GeneID" id="70183969"/>
<reference evidence="2" key="1">
    <citation type="journal article" date="2021" name="Nat. Commun.">
        <title>Genetic determinants of endophytism in the Arabidopsis root mycobiome.</title>
        <authorList>
            <person name="Mesny F."/>
            <person name="Miyauchi S."/>
            <person name="Thiergart T."/>
            <person name="Pickel B."/>
            <person name="Atanasova L."/>
            <person name="Karlsson M."/>
            <person name="Huettel B."/>
            <person name="Barry K.W."/>
            <person name="Haridas S."/>
            <person name="Chen C."/>
            <person name="Bauer D."/>
            <person name="Andreopoulos W."/>
            <person name="Pangilinan J."/>
            <person name="LaButti K."/>
            <person name="Riley R."/>
            <person name="Lipzen A."/>
            <person name="Clum A."/>
            <person name="Drula E."/>
            <person name="Henrissat B."/>
            <person name="Kohler A."/>
            <person name="Grigoriev I.V."/>
            <person name="Martin F.M."/>
            <person name="Hacquard S."/>
        </authorList>
    </citation>
    <scope>NUCLEOTIDE SEQUENCE</scope>
    <source>
        <strain evidence="2">MPI-CAGE-CH-0230</strain>
    </source>
</reference>
<name>A0A9P8Y4J7_9PEZI</name>
<evidence type="ECO:0000313" key="2">
    <source>
        <dbReference type="EMBL" id="KAH7027441.1"/>
    </source>
</evidence>
<proteinExistence type="predicted"/>
<dbReference type="AlphaFoldDB" id="A0A9P8Y4J7"/>
<evidence type="ECO:0000313" key="3">
    <source>
        <dbReference type="Proteomes" id="UP000756346"/>
    </source>
</evidence>
<accession>A0A9P8Y4J7</accession>
<gene>
    <name evidence="2" type="ORF">B0I36DRAFT_327090</name>
</gene>
<feature type="compositionally biased region" description="Basic and acidic residues" evidence="1">
    <location>
        <begin position="89"/>
        <end position="104"/>
    </location>
</feature>
<protein>
    <submittedName>
        <fullName evidence="2">Uncharacterized protein</fullName>
    </submittedName>
</protein>
<comment type="caution">
    <text evidence="2">The sequence shown here is derived from an EMBL/GenBank/DDBJ whole genome shotgun (WGS) entry which is preliminary data.</text>
</comment>
<dbReference type="EMBL" id="JAGTJQ010000007">
    <property type="protein sequence ID" value="KAH7027441.1"/>
    <property type="molecule type" value="Genomic_DNA"/>
</dbReference>
<evidence type="ECO:0000256" key="1">
    <source>
        <dbReference type="SAM" id="MobiDB-lite"/>
    </source>
</evidence>
<dbReference type="Proteomes" id="UP000756346">
    <property type="component" value="Unassembled WGS sequence"/>
</dbReference>
<sequence>MRTSACVFVMHTSIHAVPCLPMDTHTHQLIAAPRYALSQVWFVQSPRKHSQPRQHATTADGNGRGFLSAVLQRNTRDGLEQGQGIPASRHSDITKQAEESDKSHRAGKVCRWAVAAADHQASNLAT</sequence>
<feature type="region of interest" description="Disordered" evidence="1">
    <location>
        <begin position="77"/>
        <end position="106"/>
    </location>
</feature>
<organism evidence="2 3">
    <name type="scientific">Microdochium trichocladiopsis</name>
    <dbReference type="NCBI Taxonomy" id="1682393"/>
    <lineage>
        <taxon>Eukaryota</taxon>
        <taxon>Fungi</taxon>
        <taxon>Dikarya</taxon>
        <taxon>Ascomycota</taxon>
        <taxon>Pezizomycotina</taxon>
        <taxon>Sordariomycetes</taxon>
        <taxon>Xylariomycetidae</taxon>
        <taxon>Xylariales</taxon>
        <taxon>Microdochiaceae</taxon>
        <taxon>Microdochium</taxon>
    </lineage>
</organism>
<dbReference type="RefSeq" id="XP_046010240.1">
    <property type="nucleotide sequence ID" value="XM_046154423.1"/>
</dbReference>